<evidence type="ECO:0000313" key="1">
    <source>
        <dbReference type="EMBL" id="OXE30167.1"/>
    </source>
</evidence>
<protein>
    <submittedName>
        <fullName evidence="1">Hydrolase</fullName>
    </submittedName>
</protein>
<feature type="non-terminal residue" evidence="1">
    <location>
        <position position="117"/>
    </location>
</feature>
<dbReference type="GO" id="GO:0016787">
    <property type="term" value="F:hydrolase activity"/>
    <property type="evidence" value="ECO:0007669"/>
    <property type="project" value="UniProtKB-KW"/>
</dbReference>
<feature type="non-terminal residue" evidence="1">
    <location>
        <position position="1"/>
    </location>
</feature>
<dbReference type="Proteomes" id="UP000214596">
    <property type="component" value="Unassembled WGS sequence"/>
</dbReference>
<name>A0A227J6Q1_VIBPH</name>
<keyword evidence="1" id="KW-0378">Hydrolase</keyword>
<gene>
    <name evidence="1" type="ORF">CA163_24770</name>
</gene>
<dbReference type="SUPFAM" id="SSF109604">
    <property type="entry name" value="HD-domain/PDEase-like"/>
    <property type="match status" value="1"/>
</dbReference>
<sequence length="117" mass="13601">CYFAGMIHDCGVSETQEHKMLLDELIPQDAKAHCLRGYQTLKQCRLLSQFAVPVLYHHTHWDELQHLDLPEFEKDVAALLYLSDRLDFMRARYVMNCHCDIVTLHEELIAECVLANA</sequence>
<dbReference type="STRING" id="670.ACZ92_09135"/>
<comment type="caution">
    <text evidence="1">The sequence shown here is derived from an EMBL/GenBank/DDBJ whole genome shotgun (WGS) entry which is preliminary data.</text>
</comment>
<proteinExistence type="predicted"/>
<evidence type="ECO:0000313" key="2">
    <source>
        <dbReference type="Proteomes" id="UP000214596"/>
    </source>
</evidence>
<dbReference type="AlphaFoldDB" id="A0A227J6Q1"/>
<dbReference type="EMBL" id="NIXT01002487">
    <property type="protein sequence ID" value="OXE30167.1"/>
    <property type="molecule type" value="Genomic_DNA"/>
</dbReference>
<accession>A0A227J6Q1</accession>
<organism evidence="1 2">
    <name type="scientific">Vibrio parahaemolyticus</name>
    <dbReference type="NCBI Taxonomy" id="670"/>
    <lineage>
        <taxon>Bacteria</taxon>
        <taxon>Pseudomonadati</taxon>
        <taxon>Pseudomonadota</taxon>
        <taxon>Gammaproteobacteria</taxon>
        <taxon>Vibrionales</taxon>
        <taxon>Vibrionaceae</taxon>
        <taxon>Vibrio</taxon>
    </lineage>
</organism>
<dbReference type="Gene3D" id="1.10.3210.10">
    <property type="entry name" value="Hypothetical protein af1432"/>
    <property type="match status" value="1"/>
</dbReference>
<reference evidence="1 2" key="1">
    <citation type="journal article" date="2017" name="Appl. Environ. Microbiol.">
        <title>Parallel evolution of two clades of a major Atlantic endemic Vibrio parahaemolyticus pathogen lineage by independent acquisition of related pathogenicity islands.</title>
        <authorList>
            <person name="Xu F."/>
            <person name="Gonzalez-Escalona N."/>
            <person name="Drees K.P."/>
            <person name="Sebra R.P."/>
            <person name="Cooper V.S."/>
            <person name="Jones S.H."/>
            <person name="Whistler C.A."/>
        </authorList>
    </citation>
    <scope>NUCLEOTIDE SEQUENCE [LARGE SCALE GENOMIC DNA]</scope>
    <source>
        <strain evidence="1 2">MAVP-3</strain>
    </source>
</reference>